<gene>
    <name evidence="2" type="ORF">E9232_005108</name>
</gene>
<reference evidence="2 3" key="1">
    <citation type="submission" date="2023-07" db="EMBL/GenBank/DDBJ databases">
        <title>Sorghum-associated microbial communities from plants grown in Nebraska, USA.</title>
        <authorList>
            <person name="Schachtman D."/>
        </authorList>
    </citation>
    <scope>NUCLEOTIDE SEQUENCE [LARGE SCALE GENOMIC DNA]</scope>
    <source>
        <strain evidence="2 3">584</strain>
    </source>
</reference>
<evidence type="ECO:0000313" key="2">
    <source>
        <dbReference type="EMBL" id="MDR6292568.1"/>
    </source>
</evidence>
<organism evidence="2 3">
    <name type="scientific">Inquilinus ginsengisoli</name>
    <dbReference type="NCBI Taxonomy" id="363840"/>
    <lineage>
        <taxon>Bacteria</taxon>
        <taxon>Pseudomonadati</taxon>
        <taxon>Pseudomonadota</taxon>
        <taxon>Alphaproteobacteria</taxon>
        <taxon>Rhodospirillales</taxon>
        <taxon>Rhodospirillaceae</taxon>
        <taxon>Inquilinus</taxon>
    </lineage>
</organism>
<protein>
    <recommendedName>
        <fullName evidence="4">DUF4236 domain-containing protein</fullName>
    </recommendedName>
</protein>
<feature type="region of interest" description="Disordered" evidence="1">
    <location>
        <begin position="32"/>
        <end position="54"/>
    </location>
</feature>
<sequence>MGEGAPRIRFRIAGRLWSVGFGAGIGRGAAGKTTLRRNRVPAPVPHLSQGDARA</sequence>
<evidence type="ECO:0008006" key="4">
    <source>
        <dbReference type="Google" id="ProtNLM"/>
    </source>
</evidence>
<comment type="caution">
    <text evidence="2">The sequence shown here is derived from an EMBL/GenBank/DDBJ whole genome shotgun (WGS) entry which is preliminary data.</text>
</comment>
<accession>A0ABU1JW69</accession>
<dbReference type="EMBL" id="JAVDPW010000009">
    <property type="protein sequence ID" value="MDR6292568.1"/>
    <property type="molecule type" value="Genomic_DNA"/>
</dbReference>
<name>A0ABU1JW69_9PROT</name>
<evidence type="ECO:0000256" key="1">
    <source>
        <dbReference type="SAM" id="MobiDB-lite"/>
    </source>
</evidence>
<dbReference type="Proteomes" id="UP001262410">
    <property type="component" value="Unassembled WGS sequence"/>
</dbReference>
<evidence type="ECO:0000313" key="3">
    <source>
        <dbReference type="Proteomes" id="UP001262410"/>
    </source>
</evidence>
<keyword evidence="3" id="KW-1185">Reference proteome</keyword>
<proteinExistence type="predicted"/>